<dbReference type="Pfam" id="PF00892">
    <property type="entry name" value="EamA"/>
    <property type="match status" value="2"/>
</dbReference>
<dbReference type="EMBL" id="PJCH01000005">
    <property type="protein sequence ID" value="PQA88652.1"/>
    <property type="molecule type" value="Genomic_DNA"/>
</dbReference>
<dbReference type="OrthoDB" id="9810556at2"/>
<feature type="domain" description="EamA" evidence="7">
    <location>
        <begin position="180"/>
        <end position="308"/>
    </location>
</feature>
<dbReference type="Gene3D" id="1.10.3730.20">
    <property type="match status" value="1"/>
</dbReference>
<dbReference type="PANTHER" id="PTHR32322:SF2">
    <property type="entry name" value="EAMA DOMAIN-CONTAINING PROTEIN"/>
    <property type="match status" value="1"/>
</dbReference>
<dbReference type="InterPro" id="IPR000620">
    <property type="entry name" value="EamA_dom"/>
</dbReference>
<dbReference type="InterPro" id="IPR037185">
    <property type="entry name" value="EmrE-like"/>
</dbReference>
<keyword evidence="4 6" id="KW-1133">Transmembrane helix</keyword>
<protein>
    <recommendedName>
        <fullName evidence="7">EamA domain-containing protein</fullName>
    </recommendedName>
</protein>
<feature type="transmembrane region" description="Helical" evidence="6">
    <location>
        <begin position="206"/>
        <end position="225"/>
    </location>
</feature>
<feature type="transmembrane region" description="Helical" evidence="6">
    <location>
        <begin position="292"/>
        <end position="308"/>
    </location>
</feature>
<evidence type="ECO:0000256" key="3">
    <source>
        <dbReference type="ARBA" id="ARBA00022692"/>
    </source>
</evidence>
<evidence type="ECO:0000256" key="5">
    <source>
        <dbReference type="ARBA" id="ARBA00023136"/>
    </source>
</evidence>
<evidence type="ECO:0000256" key="4">
    <source>
        <dbReference type="ARBA" id="ARBA00022989"/>
    </source>
</evidence>
<evidence type="ECO:0000256" key="1">
    <source>
        <dbReference type="ARBA" id="ARBA00004141"/>
    </source>
</evidence>
<feature type="transmembrane region" description="Helical" evidence="6">
    <location>
        <begin position="21"/>
        <end position="42"/>
    </location>
</feature>
<evidence type="ECO:0000256" key="2">
    <source>
        <dbReference type="ARBA" id="ARBA00007362"/>
    </source>
</evidence>
<proteinExistence type="inferred from homology"/>
<feature type="domain" description="EamA" evidence="7">
    <location>
        <begin position="23"/>
        <end position="162"/>
    </location>
</feature>
<evidence type="ECO:0000313" key="8">
    <source>
        <dbReference type="EMBL" id="PQA88652.1"/>
    </source>
</evidence>
<evidence type="ECO:0000256" key="6">
    <source>
        <dbReference type="SAM" id="Phobius"/>
    </source>
</evidence>
<keyword evidence="3 6" id="KW-0812">Transmembrane</keyword>
<dbReference type="InterPro" id="IPR050638">
    <property type="entry name" value="AA-Vitamin_Transporters"/>
</dbReference>
<reference evidence="8 9" key="1">
    <citation type="submission" date="2017-12" db="EMBL/GenBank/DDBJ databases">
        <authorList>
            <person name="Hurst M.R.H."/>
        </authorList>
    </citation>
    <scope>NUCLEOTIDE SEQUENCE [LARGE SCALE GENOMIC DNA]</scope>
    <source>
        <strain evidence="8 9">SY-3-19</strain>
    </source>
</reference>
<organism evidence="8 9">
    <name type="scientific">Hyphococcus luteus</name>
    <dbReference type="NCBI Taxonomy" id="2058213"/>
    <lineage>
        <taxon>Bacteria</taxon>
        <taxon>Pseudomonadati</taxon>
        <taxon>Pseudomonadota</taxon>
        <taxon>Alphaproteobacteria</taxon>
        <taxon>Parvularculales</taxon>
        <taxon>Parvularculaceae</taxon>
        <taxon>Hyphococcus</taxon>
    </lineage>
</organism>
<feature type="transmembrane region" description="Helical" evidence="6">
    <location>
        <begin position="237"/>
        <end position="259"/>
    </location>
</feature>
<feature type="transmembrane region" description="Helical" evidence="6">
    <location>
        <begin position="173"/>
        <end position="194"/>
    </location>
</feature>
<feature type="transmembrane region" description="Helical" evidence="6">
    <location>
        <begin position="90"/>
        <end position="108"/>
    </location>
</feature>
<sequence length="347" mass="37303">MNGKRAILKTAGPKEAGLFDWTLLALIVAFGGSSFAFIRKAVETMPPAAVASGRLWVAAVVVYAICRAGGRRLPPFFIRSGNNWRVRRSWIWMIAVGASGNVLPFYLFPWAQQHVESGLAGVYMAFMPIWTIALAYFFANEHLSGRKLAGFALGFLGVLVLMGPEALKGALTSSFWAQTGLLLATFLYGVSAVLSRRAPPIAPRVFASGMLIVAAILSVPALFLADLHREDWALSSLGSIVFLGVFPTGLNGVLIIMLIRRAGAGFMALSNYITPLWAVAVGALAYHERLDARVFLALAIILAGVAVTQRGPFSKKREQGLEAGDGIAGELEPVIEKADAKRTQMKI</sequence>
<comment type="similarity">
    <text evidence="2">Belongs to the EamA transporter family.</text>
</comment>
<feature type="transmembrane region" description="Helical" evidence="6">
    <location>
        <begin position="48"/>
        <end position="69"/>
    </location>
</feature>
<dbReference type="PANTHER" id="PTHR32322">
    <property type="entry name" value="INNER MEMBRANE TRANSPORTER"/>
    <property type="match status" value="1"/>
</dbReference>
<dbReference type="SUPFAM" id="SSF103481">
    <property type="entry name" value="Multidrug resistance efflux transporter EmrE"/>
    <property type="match status" value="2"/>
</dbReference>
<gene>
    <name evidence="8" type="ORF">CW354_10255</name>
</gene>
<dbReference type="RefSeq" id="WP_104829894.1">
    <property type="nucleotide sequence ID" value="NZ_PJCH01000005.1"/>
</dbReference>
<name>A0A2S7K837_9PROT</name>
<evidence type="ECO:0000313" key="9">
    <source>
        <dbReference type="Proteomes" id="UP000239504"/>
    </source>
</evidence>
<dbReference type="Proteomes" id="UP000239504">
    <property type="component" value="Unassembled WGS sequence"/>
</dbReference>
<dbReference type="AlphaFoldDB" id="A0A2S7K837"/>
<comment type="subcellular location">
    <subcellularLocation>
        <location evidence="1">Membrane</location>
        <topology evidence="1">Multi-pass membrane protein</topology>
    </subcellularLocation>
</comment>
<dbReference type="GO" id="GO:0016020">
    <property type="term" value="C:membrane"/>
    <property type="evidence" value="ECO:0007669"/>
    <property type="project" value="UniProtKB-SubCell"/>
</dbReference>
<feature type="transmembrane region" description="Helical" evidence="6">
    <location>
        <begin position="266"/>
        <end position="286"/>
    </location>
</feature>
<keyword evidence="9" id="KW-1185">Reference proteome</keyword>
<accession>A0A2S7K837</accession>
<evidence type="ECO:0000259" key="7">
    <source>
        <dbReference type="Pfam" id="PF00892"/>
    </source>
</evidence>
<comment type="caution">
    <text evidence="8">The sequence shown here is derived from an EMBL/GenBank/DDBJ whole genome shotgun (WGS) entry which is preliminary data.</text>
</comment>
<feature type="transmembrane region" description="Helical" evidence="6">
    <location>
        <begin position="148"/>
        <end position="167"/>
    </location>
</feature>
<keyword evidence="5 6" id="KW-0472">Membrane</keyword>
<feature type="transmembrane region" description="Helical" evidence="6">
    <location>
        <begin position="120"/>
        <end position="139"/>
    </location>
</feature>